<dbReference type="EMBL" id="RBJC01000004">
    <property type="protein sequence ID" value="RKR77382.1"/>
    <property type="molecule type" value="Genomic_DNA"/>
</dbReference>
<dbReference type="InterPro" id="IPR038068">
    <property type="entry name" value="YcgL-like_sf"/>
</dbReference>
<dbReference type="RefSeq" id="WP_121122045.1">
    <property type="nucleotide sequence ID" value="NZ_CP016604.1"/>
</dbReference>
<dbReference type="PROSITE" id="PS51648">
    <property type="entry name" value="YCGL"/>
    <property type="match status" value="1"/>
</dbReference>
<dbReference type="SUPFAM" id="SSF160191">
    <property type="entry name" value="YcgL-like"/>
    <property type="match status" value="1"/>
</dbReference>
<reference evidence="3 4" key="1">
    <citation type="submission" date="2018-10" db="EMBL/GenBank/DDBJ databases">
        <title>Genomic Encyclopedia of Type Strains, Phase IV (KMG-IV): sequencing the most valuable type-strain genomes for metagenomic binning, comparative biology and taxonomic classification.</title>
        <authorList>
            <person name="Goeker M."/>
        </authorList>
    </citation>
    <scope>NUCLEOTIDE SEQUENCE [LARGE SCALE GENOMIC DNA]</scope>
    <source>
        <strain evidence="3 4">DSM 23800</strain>
    </source>
</reference>
<dbReference type="PANTHER" id="PTHR38109">
    <property type="entry name" value="PROTEIN YCGL"/>
    <property type="match status" value="1"/>
</dbReference>
<dbReference type="HAMAP" id="MF_01866">
    <property type="entry name" value="UPF0745"/>
    <property type="match status" value="1"/>
</dbReference>
<proteinExistence type="inferred from homology"/>
<evidence type="ECO:0000313" key="3">
    <source>
        <dbReference type="EMBL" id="RKR77382.1"/>
    </source>
</evidence>
<accession>A0A420XJ93</accession>
<evidence type="ECO:0000259" key="2">
    <source>
        <dbReference type="PROSITE" id="PS51648"/>
    </source>
</evidence>
<evidence type="ECO:0000256" key="1">
    <source>
        <dbReference type="HAMAP-Rule" id="MF_01866"/>
    </source>
</evidence>
<evidence type="ECO:0000313" key="4">
    <source>
        <dbReference type="Proteomes" id="UP000280099"/>
    </source>
</evidence>
<name>A0A420XJ93_9PAST</name>
<dbReference type="AlphaFoldDB" id="A0A420XJ93"/>
<sequence length="96" mass="11354">MLCAIYKSSKKAEMYLYIEKRDQFDSVPEELLQQFGKPQFVMLFNLKGNKSLKRADNQEVLQQIETKGFYLQMPPPVENLHKQFVEQNIEQQKGQL</sequence>
<dbReference type="InterPro" id="IPR027354">
    <property type="entry name" value="YcgL_dom"/>
</dbReference>
<comment type="caution">
    <text evidence="3">The sequence shown here is derived from an EMBL/GenBank/DDBJ whole genome shotgun (WGS) entry which is preliminary data.</text>
</comment>
<dbReference type="Gene3D" id="3.10.510.20">
    <property type="entry name" value="YcgL domain"/>
    <property type="match status" value="1"/>
</dbReference>
<feature type="domain" description="YcgL" evidence="2">
    <location>
        <begin position="1"/>
        <end position="85"/>
    </location>
</feature>
<protein>
    <recommendedName>
        <fullName evidence="1">YcgL domain-containing protein DES31_0712</fullName>
    </recommendedName>
</protein>
<dbReference type="Pfam" id="PF05166">
    <property type="entry name" value="YcgL"/>
    <property type="match status" value="1"/>
</dbReference>
<gene>
    <name evidence="3" type="ORF">DES31_0712</name>
</gene>
<keyword evidence="4" id="KW-1185">Reference proteome</keyword>
<organism evidence="3 4">
    <name type="scientific">Otariodibacter oris</name>
    <dbReference type="NCBI Taxonomy" id="1032623"/>
    <lineage>
        <taxon>Bacteria</taxon>
        <taxon>Pseudomonadati</taxon>
        <taxon>Pseudomonadota</taxon>
        <taxon>Gammaproteobacteria</taxon>
        <taxon>Pasteurellales</taxon>
        <taxon>Pasteurellaceae</taxon>
        <taxon>Otariodibacter</taxon>
    </lineage>
</organism>
<dbReference type="Proteomes" id="UP000280099">
    <property type="component" value="Unassembled WGS sequence"/>
</dbReference>
<dbReference type="OrthoDB" id="7062382at2"/>
<dbReference type="PANTHER" id="PTHR38109:SF1">
    <property type="entry name" value="PROTEIN YCGL"/>
    <property type="match status" value="1"/>
</dbReference>